<reference evidence="5" key="1">
    <citation type="journal article" date="2023" name="Int. J. Syst. Evol. Microbiol.">
        <title>Mesoterricola silvestris gen. nov., sp. nov., Mesoterricola sediminis sp. nov., Geothrix oryzae sp. nov., Geothrix edaphica sp. nov., Geothrix rubra sp. nov., and Geothrix limicola sp. nov., six novel members of Acidobacteriota isolated from soils.</title>
        <authorList>
            <person name="Itoh H."/>
            <person name="Sugisawa Y."/>
            <person name="Mise K."/>
            <person name="Xu Z."/>
            <person name="Kuniyasu M."/>
            <person name="Ushijima N."/>
            <person name="Kawano K."/>
            <person name="Kobayashi E."/>
            <person name="Shiratori Y."/>
            <person name="Masuda Y."/>
            <person name="Senoo K."/>
        </authorList>
    </citation>
    <scope>NUCLEOTIDE SEQUENCE</scope>
    <source>
        <strain evidence="5">W786</strain>
    </source>
</reference>
<dbReference type="PANTHER" id="PTHR30244">
    <property type="entry name" value="TRANSAMINASE"/>
    <property type="match status" value="1"/>
</dbReference>
<feature type="modified residue" description="N6-(pyridoxal phosphate)lysine" evidence="3">
    <location>
        <position position="187"/>
    </location>
</feature>
<dbReference type="CDD" id="cd00616">
    <property type="entry name" value="AHBA_syn"/>
    <property type="match status" value="1"/>
</dbReference>
<dbReference type="PANTHER" id="PTHR30244:SF34">
    <property type="entry name" value="DTDP-4-AMINO-4,6-DIDEOXYGALACTOSE TRANSAMINASE"/>
    <property type="match status" value="1"/>
</dbReference>
<dbReference type="GO" id="GO:0019180">
    <property type="term" value="F:dTDP-4-amino-4,6-dideoxygalactose transaminase activity"/>
    <property type="evidence" value="ECO:0007669"/>
    <property type="project" value="TreeGrafter"/>
</dbReference>
<proteinExistence type="inferred from homology"/>
<comment type="similarity">
    <text evidence="1 4">Belongs to the DegT/DnrJ/EryC1 family.</text>
</comment>
<dbReference type="PIRSF" id="PIRSF000390">
    <property type="entry name" value="PLP_StrS"/>
    <property type="match status" value="1"/>
</dbReference>
<dbReference type="NCBIfam" id="NF008687">
    <property type="entry name" value="PRK11706.1"/>
    <property type="match status" value="1"/>
</dbReference>
<dbReference type="KEGG" id="msea:METESE_36350"/>
<dbReference type="InterPro" id="IPR000653">
    <property type="entry name" value="DegT/StrS_aminotransferase"/>
</dbReference>
<dbReference type="GO" id="GO:0000271">
    <property type="term" value="P:polysaccharide biosynthetic process"/>
    <property type="evidence" value="ECO:0007669"/>
    <property type="project" value="TreeGrafter"/>
</dbReference>
<organism evidence="5 6">
    <name type="scientific">Mesoterricola sediminis</name>
    <dbReference type="NCBI Taxonomy" id="2927980"/>
    <lineage>
        <taxon>Bacteria</taxon>
        <taxon>Pseudomonadati</taxon>
        <taxon>Acidobacteriota</taxon>
        <taxon>Holophagae</taxon>
        <taxon>Holophagales</taxon>
        <taxon>Holophagaceae</taxon>
        <taxon>Mesoterricola</taxon>
    </lineage>
</organism>
<keyword evidence="3 4" id="KW-0663">Pyridoxal phosphate</keyword>
<dbReference type="InterPro" id="IPR012749">
    <property type="entry name" value="WecE-like"/>
</dbReference>
<evidence type="ECO:0000313" key="6">
    <source>
        <dbReference type="Proteomes" id="UP001228113"/>
    </source>
</evidence>
<accession>A0AA48H308</accession>
<name>A0AA48H308_9BACT</name>
<evidence type="ECO:0000256" key="3">
    <source>
        <dbReference type="PIRSR" id="PIRSR000390-2"/>
    </source>
</evidence>
<evidence type="ECO:0000313" key="5">
    <source>
        <dbReference type="EMBL" id="BDU78677.1"/>
    </source>
</evidence>
<dbReference type="InterPro" id="IPR015421">
    <property type="entry name" value="PyrdxlP-dep_Trfase_major"/>
</dbReference>
<dbReference type="NCBIfam" id="TIGR02379">
    <property type="entry name" value="ECA_wecE"/>
    <property type="match status" value="1"/>
</dbReference>
<dbReference type="EMBL" id="AP027081">
    <property type="protein sequence ID" value="BDU78677.1"/>
    <property type="molecule type" value="Genomic_DNA"/>
</dbReference>
<dbReference type="GO" id="GO:0030170">
    <property type="term" value="F:pyridoxal phosphate binding"/>
    <property type="evidence" value="ECO:0007669"/>
    <property type="project" value="TreeGrafter"/>
</dbReference>
<dbReference type="SUPFAM" id="SSF53383">
    <property type="entry name" value="PLP-dependent transferases"/>
    <property type="match status" value="1"/>
</dbReference>
<sequence>MPMSASPIPFNRPVPAGREAEHLQACLASGRWCGDGPWTRKAQTMLEASQGFRKALLTPSCTAALEMAALLSGVGPGDEVILPSYTFVSTANAFALRGARLVFADSLATHPNLDAAAVEALVTPRTRVIVAMHYGGTACDMDALERLAERHGLLLVEDAAQCIGARHQGRPLGSIGAFGTFSFHETKNVACGEGGALVVNDPRFDLKAEIVREKGTNRAAFFRGEVDKYGWVDLGSSYLPSEFAAAVLVAQLEELDRINTRRIALWERYREALAPLARAGRIALPELPEGHGHNGHVFYVVTPDLATRTRLMAHLKADGISAVFHYQSLHKSPYFQDHHDGRPLPNSDRFSDCLLRLPLFASLTDEEVDRVVASVTAHLS</sequence>
<dbReference type="Gene3D" id="3.90.1150.10">
    <property type="entry name" value="Aspartate Aminotransferase, domain 1"/>
    <property type="match status" value="1"/>
</dbReference>
<evidence type="ECO:0000256" key="2">
    <source>
        <dbReference type="PIRSR" id="PIRSR000390-1"/>
    </source>
</evidence>
<dbReference type="InterPro" id="IPR015424">
    <property type="entry name" value="PyrdxlP-dep_Trfase"/>
</dbReference>
<gene>
    <name evidence="5" type="primary">wecE</name>
    <name evidence="5" type="ORF">METESE_36350</name>
</gene>
<keyword evidence="6" id="KW-1185">Reference proteome</keyword>
<evidence type="ECO:0000256" key="1">
    <source>
        <dbReference type="ARBA" id="ARBA00037999"/>
    </source>
</evidence>
<dbReference type="InterPro" id="IPR015422">
    <property type="entry name" value="PyrdxlP-dep_Trfase_small"/>
</dbReference>
<protein>
    <submittedName>
        <fullName evidence="5">dTDP-4-amino-4,6-dideoxygalactose transaminase</fullName>
    </submittedName>
</protein>
<dbReference type="Pfam" id="PF01041">
    <property type="entry name" value="DegT_DnrJ_EryC1"/>
    <property type="match status" value="1"/>
</dbReference>
<dbReference type="Proteomes" id="UP001228113">
    <property type="component" value="Chromosome"/>
</dbReference>
<dbReference type="AlphaFoldDB" id="A0AA48H308"/>
<evidence type="ECO:0000256" key="4">
    <source>
        <dbReference type="RuleBase" id="RU004508"/>
    </source>
</evidence>
<dbReference type="Gene3D" id="3.40.640.10">
    <property type="entry name" value="Type I PLP-dependent aspartate aminotransferase-like (Major domain)"/>
    <property type="match status" value="1"/>
</dbReference>
<feature type="active site" description="Proton acceptor" evidence="2">
    <location>
        <position position="187"/>
    </location>
</feature>